<feature type="compositionally biased region" description="Polar residues" evidence="1">
    <location>
        <begin position="447"/>
        <end position="456"/>
    </location>
</feature>
<keyword evidence="4" id="KW-1185">Reference proteome</keyword>
<organism evidence="3 4">
    <name type="scientific">Protea cynaroides</name>
    <dbReference type="NCBI Taxonomy" id="273540"/>
    <lineage>
        <taxon>Eukaryota</taxon>
        <taxon>Viridiplantae</taxon>
        <taxon>Streptophyta</taxon>
        <taxon>Embryophyta</taxon>
        <taxon>Tracheophyta</taxon>
        <taxon>Spermatophyta</taxon>
        <taxon>Magnoliopsida</taxon>
        <taxon>Proteales</taxon>
        <taxon>Proteaceae</taxon>
        <taxon>Protea</taxon>
    </lineage>
</organism>
<feature type="compositionally biased region" description="Low complexity" evidence="1">
    <location>
        <begin position="457"/>
        <end position="477"/>
    </location>
</feature>
<evidence type="ECO:0000313" key="4">
    <source>
        <dbReference type="Proteomes" id="UP001141806"/>
    </source>
</evidence>
<feature type="compositionally biased region" description="Polar residues" evidence="1">
    <location>
        <begin position="335"/>
        <end position="349"/>
    </location>
</feature>
<sequence>MDEERIEILVTPKRTMLEDSNMRNSTGENSTSSSTRKIISRYLRASTGSCHDLCKYGRKQAFEDEPNHHFWRSFTTNVAIGKNSVNSAIVLERKKKAAMKLRPSLDSNTQSANNSEIIKQEDQSSSKKKEVSPKEAFASPKQALSPAKQIEVSPRRASVPANEIEVSPKQASAPAKQIEDSPRRASAPAKLIEFSPRQASTPAKKIGVSPKQALSPAEKIGVSRKQALLPAKQIEVSPRQASAPAKKIGVSPKQALPPTKKIEVSQKQVLLPAKKIEVSQKQTLSHATKIEVSRKQTLSHANKIVVSRKQALSPAKKIEVSPKQVLSPAKKLEGSTKQTVSPAKISNASIKPGIGGKRNSDCKILKKMGTSKIDEKKALSTPMASVSPKPSDSRVLSINTRKYRNVKAVSPLKSRNKVKKSEPKLSIPVEEKTLYVIEETESKSLEPAQNGSYTTKSSASSFSSSSSLSLDSSSLQSPPLPESTDCPPRKLKFKRGQVVVGLHSENSGPRRLRFRRGKVLGENDGKGDIGRKSLRRTEASLRKKEVTDGETDGTKSESEKVVLRHQDVQGKKDAQSLFNNVIEETASKLVETRKSKVKALVGAFETVISLQERKPSSG</sequence>
<feature type="domain" description="Calmodulin-binding" evidence="2">
    <location>
        <begin position="487"/>
        <end position="609"/>
    </location>
</feature>
<reference evidence="3" key="1">
    <citation type="journal article" date="2023" name="Plant J.">
        <title>The genome of the king protea, Protea cynaroides.</title>
        <authorList>
            <person name="Chang J."/>
            <person name="Duong T.A."/>
            <person name="Schoeman C."/>
            <person name="Ma X."/>
            <person name="Roodt D."/>
            <person name="Barker N."/>
            <person name="Li Z."/>
            <person name="Van de Peer Y."/>
            <person name="Mizrachi E."/>
        </authorList>
    </citation>
    <scope>NUCLEOTIDE SEQUENCE</scope>
    <source>
        <tissue evidence="3">Young leaves</tissue>
    </source>
</reference>
<dbReference type="InterPro" id="IPR012417">
    <property type="entry name" value="CaM-bd_dom_pln"/>
</dbReference>
<evidence type="ECO:0000256" key="1">
    <source>
        <dbReference type="SAM" id="MobiDB-lite"/>
    </source>
</evidence>
<feature type="compositionally biased region" description="Polar residues" evidence="1">
    <location>
        <begin position="382"/>
        <end position="399"/>
    </location>
</feature>
<dbReference type="GO" id="GO:0005516">
    <property type="term" value="F:calmodulin binding"/>
    <property type="evidence" value="ECO:0007669"/>
    <property type="project" value="InterPro"/>
</dbReference>
<feature type="region of interest" description="Disordered" evidence="1">
    <location>
        <begin position="508"/>
        <end position="563"/>
    </location>
</feature>
<protein>
    <recommendedName>
        <fullName evidence="2">Calmodulin-binding domain-containing protein</fullName>
    </recommendedName>
</protein>
<accession>A0A9Q0H9J6</accession>
<feature type="region of interest" description="Disordered" evidence="1">
    <location>
        <begin position="231"/>
        <end position="261"/>
    </location>
</feature>
<feature type="region of interest" description="Disordered" evidence="1">
    <location>
        <begin position="322"/>
        <end position="361"/>
    </location>
</feature>
<feature type="region of interest" description="Disordered" evidence="1">
    <location>
        <begin position="99"/>
        <end position="219"/>
    </location>
</feature>
<proteinExistence type="predicted"/>
<dbReference type="SMART" id="SM01054">
    <property type="entry name" value="CaM_binding"/>
    <property type="match status" value="1"/>
</dbReference>
<evidence type="ECO:0000313" key="3">
    <source>
        <dbReference type="EMBL" id="KAJ4962083.1"/>
    </source>
</evidence>
<evidence type="ECO:0000259" key="2">
    <source>
        <dbReference type="SMART" id="SM01054"/>
    </source>
</evidence>
<dbReference type="EMBL" id="JAMYWD010000009">
    <property type="protein sequence ID" value="KAJ4962083.1"/>
    <property type="molecule type" value="Genomic_DNA"/>
</dbReference>
<dbReference type="AlphaFoldDB" id="A0A9Q0H9J6"/>
<dbReference type="PANTHER" id="PTHR33349:SF1">
    <property type="entry name" value="EMB|CAB62594.1"/>
    <property type="match status" value="1"/>
</dbReference>
<feature type="region of interest" description="Disordered" evidence="1">
    <location>
        <begin position="440"/>
        <end position="492"/>
    </location>
</feature>
<name>A0A9Q0H9J6_9MAGN</name>
<feature type="compositionally biased region" description="Basic and acidic residues" evidence="1">
    <location>
        <begin position="118"/>
        <end position="133"/>
    </location>
</feature>
<dbReference type="Pfam" id="PF07839">
    <property type="entry name" value="CaM_binding"/>
    <property type="match status" value="1"/>
</dbReference>
<comment type="caution">
    <text evidence="3">The sequence shown here is derived from an EMBL/GenBank/DDBJ whole genome shotgun (WGS) entry which is preliminary data.</text>
</comment>
<feature type="compositionally biased region" description="Polar residues" evidence="1">
    <location>
        <begin position="105"/>
        <end position="117"/>
    </location>
</feature>
<feature type="compositionally biased region" description="Basic and acidic residues" evidence="1">
    <location>
        <begin position="519"/>
        <end position="563"/>
    </location>
</feature>
<feature type="region of interest" description="Disordered" evidence="1">
    <location>
        <begin position="373"/>
        <end position="399"/>
    </location>
</feature>
<gene>
    <name evidence="3" type="ORF">NE237_021993</name>
</gene>
<dbReference type="OrthoDB" id="766386at2759"/>
<dbReference type="Proteomes" id="UP001141806">
    <property type="component" value="Unassembled WGS sequence"/>
</dbReference>
<dbReference type="PANTHER" id="PTHR33349">
    <property type="entry name" value="EMB|CAB62594.1"/>
    <property type="match status" value="1"/>
</dbReference>